<dbReference type="Gene3D" id="3.30.930.10">
    <property type="entry name" value="Bira Bifunctional Protein, Domain 2"/>
    <property type="match status" value="1"/>
</dbReference>
<dbReference type="HOGENOM" id="CLU_016891_0_0_9"/>
<organism evidence="20 21">
    <name type="scientific">Peptoanaerobacter stomatis</name>
    <dbReference type="NCBI Taxonomy" id="796937"/>
    <lineage>
        <taxon>Bacteria</taxon>
        <taxon>Bacillati</taxon>
        <taxon>Bacillota</taxon>
        <taxon>Clostridia</taxon>
        <taxon>Peptostreptococcales</taxon>
        <taxon>Filifactoraceae</taxon>
        <taxon>Peptoanaerobacter</taxon>
    </lineage>
</organism>
<dbReference type="SUPFAM" id="SSF50249">
    <property type="entry name" value="Nucleic acid-binding proteins"/>
    <property type="match status" value="1"/>
</dbReference>
<dbReference type="InterPro" id="IPR020825">
    <property type="entry name" value="Phe-tRNA_synthase-like_B3/B4"/>
</dbReference>
<evidence type="ECO:0000313" key="20">
    <source>
        <dbReference type="EMBL" id="EHL15486.1"/>
    </source>
</evidence>
<dbReference type="SUPFAM" id="SSF54991">
    <property type="entry name" value="Anticodon-binding domain of PheRS"/>
    <property type="match status" value="1"/>
</dbReference>
<dbReference type="SMART" id="SM00873">
    <property type="entry name" value="B3_4"/>
    <property type="match status" value="1"/>
</dbReference>
<dbReference type="Pfam" id="PF03483">
    <property type="entry name" value="B3_4"/>
    <property type="match status" value="1"/>
</dbReference>
<evidence type="ECO:0000256" key="2">
    <source>
        <dbReference type="ARBA" id="ARBA00008653"/>
    </source>
</evidence>
<dbReference type="InterPro" id="IPR045864">
    <property type="entry name" value="aa-tRNA-synth_II/BPL/LPL"/>
</dbReference>
<evidence type="ECO:0000256" key="3">
    <source>
        <dbReference type="ARBA" id="ARBA00011209"/>
    </source>
</evidence>
<name>G9X0D9_9FIRM</name>
<dbReference type="InterPro" id="IPR036690">
    <property type="entry name" value="Fdx_antiC-bd_sf"/>
</dbReference>
<protein>
    <recommendedName>
        <fullName evidence="15">Phenylalanine--tRNA ligase beta subunit</fullName>
        <ecNumber evidence="15">6.1.1.20</ecNumber>
    </recommendedName>
    <alternativeName>
        <fullName evidence="15">Phenylalanyl-tRNA synthetase beta subunit</fullName>
        <shortName evidence="15">PheRS</shortName>
    </alternativeName>
</protein>
<dbReference type="PROSITE" id="PS50886">
    <property type="entry name" value="TRBD"/>
    <property type="match status" value="1"/>
</dbReference>
<dbReference type="EC" id="6.1.1.20" evidence="15"/>
<dbReference type="EMBL" id="AFZE01000013">
    <property type="protein sequence ID" value="EHL15486.1"/>
    <property type="molecule type" value="Genomic_DNA"/>
</dbReference>
<sequence>MRVPVKWIRDYVDIDISAKELADALTMTGTKAETIEYLGEEISNVVVGKIMSIEKHPDADKLQVTQIDVGKDELVQIVTGAQNVSVGDVVSVALHKSTLPGGIKITKGKLRGVESNGMLCSCKELDVEEKYMDEKSKNGIWILNSDLKIGQDIRDALDLKDAIIEFELTANRPDCMSMIGIALETSSTINKPINLPENKFNEIDEKFDFEVSCEDETLCPRYMLRKIKDVKIEPSPYFMQRRLIEAGVRPINNIVDITNYVMLEYGQPMHAFDAKMLETDRIVVKRAKDGEKFVTLDDVERQLDSSMLMITDGIKSIAIAGVMGGQNSEITDNTTEVVFESANFEQDSVRLTSKKLGLRTDSSSRFEKGIDIQRPELAIERACYFIDKYGWGKVVKGQKDTLKEKIEKREITVNAKKIIAKLGNDIEIEQVIKILEKLFFEVSRNGDELILKVPFNRNDICMSDDILEEVARIYGYNNIISKNITSTITFGEKTPQKRFEDSAKTALMSNGLTEVITYSFIGEKDLDMINFPKQNLLKIINPLGEDTSIMRTTLVPSMMNVVKRNYSRKNEFFAGFEIGHIFIKEEDKIEPTQKKQLVGAVYGDKTDFFDLKSMLEGAFENLGIFERRYEIENTNELFHTQRCAKISVKDNVIGYIGELHPIILDNYDIKKRVYMFVIDFDILFESKFDVKLAKNVSKFPAIKRDIAFVIDEKVLCNDIQDLIEQNSNDIVESIELFDIYSGSQVEKGKKSMAYSIIYRGKDRTLTDEEVNPVQENIINKLKEKFDAYLRM</sequence>
<dbReference type="CDD" id="cd02796">
    <property type="entry name" value="tRNA_bind_bactPheRS"/>
    <property type="match status" value="1"/>
</dbReference>
<dbReference type="SMART" id="SM00896">
    <property type="entry name" value="FDX-ACB"/>
    <property type="match status" value="1"/>
</dbReference>
<dbReference type="FunFam" id="2.40.50.140:FF:000045">
    <property type="entry name" value="Phenylalanine--tRNA ligase beta subunit"/>
    <property type="match status" value="1"/>
</dbReference>
<dbReference type="InterPro" id="IPR009061">
    <property type="entry name" value="DNA-bd_dom_put_sf"/>
</dbReference>
<feature type="binding site" evidence="15">
    <location>
        <position position="465"/>
    </location>
    <ligand>
        <name>Mg(2+)</name>
        <dbReference type="ChEBI" id="CHEBI:18420"/>
        <note>shared with alpha subunit</note>
    </ligand>
</feature>
<dbReference type="InterPro" id="IPR005121">
    <property type="entry name" value="Fdx_antiC-bd"/>
</dbReference>
<evidence type="ECO:0000256" key="16">
    <source>
        <dbReference type="PROSITE-ProRule" id="PRU00209"/>
    </source>
</evidence>
<dbReference type="InterPro" id="IPR045060">
    <property type="entry name" value="Phe-tRNA-ligase_IIc_bsu"/>
</dbReference>
<evidence type="ECO:0000256" key="5">
    <source>
        <dbReference type="ARBA" id="ARBA00022555"/>
    </source>
</evidence>
<dbReference type="NCBIfam" id="TIGR00472">
    <property type="entry name" value="pheT_bact"/>
    <property type="match status" value="1"/>
</dbReference>
<dbReference type="NCBIfam" id="NF045760">
    <property type="entry name" value="YtpR"/>
    <property type="match status" value="1"/>
</dbReference>
<dbReference type="GO" id="GO:0000287">
    <property type="term" value="F:magnesium ion binding"/>
    <property type="evidence" value="ECO:0007669"/>
    <property type="project" value="UniProtKB-UniRule"/>
</dbReference>
<keyword evidence="12 15" id="KW-0648">Protein biosynthesis</keyword>
<evidence type="ECO:0000259" key="18">
    <source>
        <dbReference type="PROSITE" id="PS51447"/>
    </source>
</evidence>
<reference evidence="20 21" key="1">
    <citation type="submission" date="2011-08" db="EMBL/GenBank/DDBJ databases">
        <title>The Genome Sequence of Eubacteriaceae bacterium ACC19a.</title>
        <authorList>
            <consortium name="The Broad Institute Genome Sequencing Platform"/>
            <person name="Earl A."/>
            <person name="Ward D."/>
            <person name="Feldgarden M."/>
            <person name="Gevers D."/>
            <person name="Sizova M."/>
            <person name="Hazen A."/>
            <person name="Epstein S."/>
            <person name="Young S.K."/>
            <person name="Zeng Q."/>
            <person name="Gargeya S."/>
            <person name="Fitzgerald M."/>
            <person name="Haas B."/>
            <person name="Abouelleil A."/>
            <person name="Alvarado L."/>
            <person name="Arachchi H.M."/>
            <person name="Berlin A."/>
            <person name="Brown A."/>
            <person name="Chapman S.B."/>
            <person name="Chen Z."/>
            <person name="Dunbar C."/>
            <person name="Freedman E."/>
            <person name="Gearin G."/>
            <person name="Gellesch M."/>
            <person name="Goldberg J."/>
            <person name="Griggs A."/>
            <person name="Gujja S."/>
            <person name="Heiman D."/>
            <person name="Howarth C."/>
            <person name="Larson L."/>
            <person name="Lui A."/>
            <person name="MacDonald P.J.P."/>
            <person name="Montmayeur A."/>
            <person name="Murphy C."/>
            <person name="Neiman D."/>
            <person name="Pearson M."/>
            <person name="Priest M."/>
            <person name="Roberts A."/>
            <person name="Saif S."/>
            <person name="Shea T."/>
            <person name="Shenoy N."/>
            <person name="Sisk P."/>
            <person name="Stolte C."/>
            <person name="Sykes S."/>
            <person name="Wortman J."/>
            <person name="Nusbaum C."/>
            <person name="Birren B."/>
        </authorList>
    </citation>
    <scope>NUCLEOTIDE SEQUENCE [LARGE SCALE GENOMIC DNA]</scope>
    <source>
        <strain evidence="20 21">ACC19a</strain>
    </source>
</reference>
<evidence type="ECO:0000256" key="4">
    <source>
        <dbReference type="ARBA" id="ARBA00022490"/>
    </source>
</evidence>
<dbReference type="InterPro" id="IPR004532">
    <property type="entry name" value="Phe-tRNA-ligase_IIc_bsu_bact"/>
</dbReference>
<dbReference type="Gene3D" id="3.30.70.380">
    <property type="entry name" value="Ferrodoxin-fold anticodon-binding domain"/>
    <property type="match status" value="1"/>
</dbReference>
<proteinExistence type="inferred from homology"/>
<dbReference type="Gene3D" id="2.40.50.140">
    <property type="entry name" value="Nucleic acid-binding proteins"/>
    <property type="match status" value="1"/>
</dbReference>
<evidence type="ECO:0000256" key="8">
    <source>
        <dbReference type="ARBA" id="ARBA00022741"/>
    </source>
</evidence>
<dbReference type="InterPro" id="IPR033714">
    <property type="entry name" value="tRNA_bind_bactPheRS"/>
</dbReference>
<comment type="catalytic activity">
    <reaction evidence="14 15">
        <text>tRNA(Phe) + L-phenylalanine + ATP = L-phenylalanyl-tRNA(Phe) + AMP + diphosphate + H(+)</text>
        <dbReference type="Rhea" id="RHEA:19413"/>
        <dbReference type="Rhea" id="RHEA-COMP:9668"/>
        <dbReference type="Rhea" id="RHEA-COMP:9699"/>
        <dbReference type="ChEBI" id="CHEBI:15378"/>
        <dbReference type="ChEBI" id="CHEBI:30616"/>
        <dbReference type="ChEBI" id="CHEBI:33019"/>
        <dbReference type="ChEBI" id="CHEBI:58095"/>
        <dbReference type="ChEBI" id="CHEBI:78442"/>
        <dbReference type="ChEBI" id="CHEBI:78531"/>
        <dbReference type="ChEBI" id="CHEBI:456215"/>
        <dbReference type="EC" id="6.1.1.20"/>
    </reaction>
</comment>
<dbReference type="Pfam" id="PF03147">
    <property type="entry name" value="FDX-ACB"/>
    <property type="match status" value="1"/>
</dbReference>
<keyword evidence="9 15" id="KW-0067">ATP-binding</keyword>
<comment type="subunit">
    <text evidence="3 15">Tetramer of two alpha and two beta subunits.</text>
</comment>
<keyword evidence="6 15" id="KW-0436">Ligase</keyword>
<dbReference type="PANTHER" id="PTHR10947">
    <property type="entry name" value="PHENYLALANYL-TRNA SYNTHETASE BETA CHAIN AND LEUCINE-RICH REPEAT-CONTAINING PROTEIN 47"/>
    <property type="match status" value="1"/>
</dbReference>
<dbReference type="GO" id="GO:0016740">
    <property type="term" value="F:transferase activity"/>
    <property type="evidence" value="ECO:0007669"/>
    <property type="project" value="UniProtKB-ARBA"/>
</dbReference>
<evidence type="ECO:0000259" key="17">
    <source>
        <dbReference type="PROSITE" id="PS50886"/>
    </source>
</evidence>
<feature type="domain" description="B5" evidence="19">
    <location>
        <begin position="406"/>
        <end position="481"/>
    </location>
</feature>
<keyword evidence="11 16" id="KW-0694">RNA-binding</keyword>
<evidence type="ECO:0000256" key="7">
    <source>
        <dbReference type="ARBA" id="ARBA00022723"/>
    </source>
</evidence>
<evidence type="ECO:0000256" key="14">
    <source>
        <dbReference type="ARBA" id="ARBA00049255"/>
    </source>
</evidence>
<dbReference type="GO" id="GO:0005524">
    <property type="term" value="F:ATP binding"/>
    <property type="evidence" value="ECO:0007669"/>
    <property type="project" value="UniProtKB-UniRule"/>
</dbReference>
<dbReference type="SUPFAM" id="SSF56037">
    <property type="entry name" value="PheT/TilS domain"/>
    <property type="match status" value="1"/>
</dbReference>
<feature type="binding site" evidence="15">
    <location>
        <position position="459"/>
    </location>
    <ligand>
        <name>Mg(2+)</name>
        <dbReference type="ChEBI" id="CHEBI:18420"/>
        <note>shared with alpha subunit</note>
    </ligand>
</feature>
<accession>G9X0D9</accession>
<evidence type="ECO:0000256" key="11">
    <source>
        <dbReference type="ARBA" id="ARBA00022884"/>
    </source>
</evidence>
<gene>
    <name evidence="15" type="primary">pheT</name>
    <name evidence="20" type="ORF">HMPREF9629_01875</name>
</gene>
<evidence type="ECO:0000256" key="1">
    <source>
        <dbReference type="ARBA" id="ARBA00004496"/>
    </source>
</evidence>
<evidence type="ECO:0000256" key="6">
    <source>
        <dbReference type="ARBA" id="ARBA00022598"/>
    </source>
</evidence>
<dbReference type="HAMAP" id="MF_00283">
    <property type="entry name" value="Phe_tRNA_synth_beta1"/>
    <property type="match status" value="1"/>
</dbReference>
<dbReference type="GO" id="GO:0140096">
    <property type="term" value="F:catalytic activity, acting on a protein"/>
    <property type="evidence" value="ECO:0007669"/>
    <property type="project" value="UniProtKB-ARBA"/>
</dbReference>
<evidence type="ECO:0000256" key="12">
    <source>
        <dbReference type="ARBA" id="ARBA00022917"/>
    </source>
</evidence>
<dbReference type="FunFam" id="3.50.40.10:FF:000001">
    <property type="entry name" value="Phenylalanine--tRNA ligase beta subunit"/>
    <property type="match status" value="1"/>
</dbReference>
<evidence type="ECO:0000256" key="13">
    <source>
        <dbReference type="ARBA" id="ARBA00023146"/>
    </source>
</evidence>
<dbReference type="InterPro" id="IPR041616">
    <property type="entry name" value="PheRS_beta_core"/>
</dbReference>
<dbReference type="Proteomes" id="UP000006437">
    <property type="component" value="Unassembled WGS sequence"/>
</dbReference>
<comment type="similarity">
    <text evidence="2 15">Belongs to the phenylalanyl-tRNA synthetase beta subunit family. Type 1 subfamily.</text>
</comment>
<keyword evidence="4 15" id="KW-0963">Cytoplasm</keyword>
<dbReference type="PATRIC" id="fig|796937.3.peg.1085"/>
<dbReference type="SUPFAM" id="SSF46955">
    <property type="entry name" value="Putative DNA-binding domain"/>
    <property type="match status" value="1"/>
</dbReference>
<dbReference type="SUPFAM" id="SSF55681">
    <property type="entry name" value="Class II aaRS and biotin synthetases"/>
    <property type="match status" value="1"/>
</dbReference>
<dbReference type="AlphaFoldDB" id="G9X0D9"/>
<dbReference type="InterPro" id="IPR005146">
    <property type="entry name" value="B3/B4_tRNA-bd"/>
</dbReference>
<dbReference type="GO" id="GO:0006432">
    <property type="term" value="P:phenylalanyl-tRNA aminoacylation"/>
    <property type="evidence" value="ECO:0007669"/>
    <property type="project" value="UniProtKB-UniRule"/>
</dbReference>
<dbReference type="Gene3D" id="3.30.56.10">
    <property type="match status" value="2"/>
</dbReference>
<dbReference type="Pfam" id="PF03484">
    <property type="entry name" value="B5"/>
    <property type="match status" value="1"/>
</dbReference>
<keyword evidence="5 16" id="KW-0820">tRNA-binding</keyword>
<dbReference type="CDD" id="cd00769">
    <property type="entry name" value="PheRS_beta_core"/>
    <property type="match status" value="1"/>
</dbReference>
<feature type="binding site" evidence="15">
    <location>
        <position position="468"/>
    </location>
    <ligand>
        <name>Mg(2+)</name>
        <dbReference type="ChEBI" id="CHEBI:18420"/>
        <note>shared with alpha subunit</note>
    </ligand>
</feature>
<dbReference type="GO" id="GO:0004826">
    <property type="term" value="F:phenylalanine-tRNA ligase activity"/>
    <property type="evidence" value="ECO:0007669"/>
    <property type="project" value="UniProtKB-UniRule"/>
</dbReference>
<keyword evidence="7 15" id="KW-0479">Metal-binding</keyword>
<dbReference type="InterPro" id="IPR012340">
    <property type="entry name" value="NA-bd_OB-fold"/>
</dbReference>
<comment type="caution">
    <text evidence="20">The sequence shown here is derived from an EMBL/GenBank/DDBJ whole genome shotgun (WGS) entry which is preliminary data.</text>
</comment>
<keyword evidence="10 15" id="KW-0460">Magnesium</keyword>
<evidence type="ECO:0000256" key="10">
    <source>
        <dbReference type="ARBA" id="ARBA00022842"/>
    </source>
</evidence>
<dbReference type="Pfam" id="PF01588">
    <property type="entry name" value="tRNA_bind"/>
    <property type="match status" value="1"/>
</dbReference>
<evidence type="ECO:0000256" key="15">
    <source>
        <dbReference type="HAMAP-Rule" id="MF_00283"/>
    </source>
</evidence>
<evidence type="ECO:0000259" key="19">
    <source>
        <dbReference type="PROSITE" id="PS51483"/>
    </source>
</evidence>
<feature type="domain" description="FDX-ACB" evidence="18">
    <location>
        <begin position="697"/>
        <end position="790"/>
    </location>
</feature>
<dbReference type="GO" id="GO:0009328">
    <property type="term" value="C:phenylalanine-tRNA ligase complex"/>
    <property type="evidence" value="ECO:0007669"/>
    <property type="project" value="TreeGrafter"/>
</dbReference>
<dbReference type="Gene3D" id="3.50.40.10">
    <property type="entry name" value="Phenylalanyl-trna Synthetase, Chain B, domain 3"/>
    <property type="match status" value="1"/>
</dbReference>
<dbReference type="SMART" id="SM00874">
    <property type="entry name" value="B5"/>
    <property type="match status" value="1"/>
</dbReference>
<dbReference type="GO" id="GO:0000049">
    <property type="term" value="F:tRNA binding"/>
    <property type="evidence" value="ECO:0007669"/>
    <property type="project" value="UniProtKB-UniRule"/>
</dbReference>
<dbReference type="PROSITE" id="PS51483">
    <property type="entry name" value="B5"/>
    <property type="match status" value="1"/>
</dbReference>
<feature type="binding site" evidence="15">
    <location>
        <position position="469"/>
    </location>
    <ligand>
        <name>Mg(2+)</name>
        <dbReference type="ChEBI" id="CHEBI:18420"/>
        <note>shared with alpha subunit</note>
    </ligand>
</feature>
<dbReference type="RefSeq" id="WP_009526104.1">
    <property type="nucleotide sequence ID" value="NZ_JH414561.1"/>
</dbReference>
<dbReference type="FunFam" id="3.30.70.380:FF:000001">
    <property type="entry name" value="Phenylalanine--tRNA ligase beta subunit"/>
    <property type="match status" value="1"/>
</dbReference>
<comment type="cofactor">
    <cofactor evidence="15">
        <name>Mg(2+)</name>
        <dbReference type="ChEBI" id="CHEBI:18420"/>
    </cofactor>
    <text evidence="15">Binds 2 magnesium ions per tetramer.</text>
</comment>
<evidence type="ECO:0000256" key="9">
    <source>
        <dbReference type="ARBA" id="ARBA00022840"/>
    </source>
</evidence>
<evidence type="ECO:0000313" key="21">
    <source>
        <dbReference type="Proteomes" id="UP000006437"/>
    </source>
</evidence>
<dbReference type="Pfam" id="PF17759">
    <property type="entry name" value="tRNA_synthFbeta"/>
    <property type="match status" value="1"/>
</dbReference>
<dbReference type="PROSITE" id="PS51447">
    <property type="entry name" value="FDX_ACB"/>
    <property type="match status" value="1"/>
</dbReference>
<comment type="subcellular location">
    <subcellularLocation>
        <location evidence="1 15">Cytoplasm</location>
    </subcellularLocation>
</comment>
<dbReference type="PANTHER" id="PTHR10947:SF0">
    <property type="entry name" value="PHENYLALANINE--TRNA LIGASE BETA SUBUNIT"/>
    <property type="match status" value="1"/>
</dbReference>
<dbReference type="InterPro" id="IPR005147">
    <property type="entry name" value="tRNA_synthase_B5-dom"/>
</dbReference>
<dbReference type="InterPro" id="IPR002547">
    <property type="entry name" value="tRNA-bd_dom"/>
</dbReference>
<keyword evidence="13 15" id="KW-0030">Aminoacyl-tRNA synthetase</keyword>
<feature type="domain" description="TRNA-binding" evidence="17">
    <location>
        <begin position="39"/>
        <end position="154"/>
    </location>
</feature>
<keyword evidence="8 15" id="KW-0547">Nucleotide-binding</keyword>